<evidence type="ECO:0000313" key="3">
    <source>
        <dbReference type="Proteomes" id="UP000199649"/>
    </source>
</evidence>
<keyword evidence="2" id="KW-0489">Methyltransferase</keyword>
<dbReference type="OrthoDB" id="9795634at2"/>
<dbReference type="Proteomes" id="UP000199649">
    <property type="component" value="Chromosome I"/>
</dbReference>
<accession>A0A1H1KSA3</accession>
<dbReference type="SUPFAM" id="SSF53335">
    <property type="entry name" value="S-adenosyl-L-methionine-dependent methyltransferases"/>
    <property type="match status" value="1"/>
</dbReference>
<sequence length="183" mass="19905">MMTRNERWLAADRAWLGRRATGSVLEVAIGSGASLPHYPVGARITGIDLSPAMLGLSRARAARLGMSVDLVEGDAERLPFPDASFETVACALALCSIPSPERAIAEMRRVLVPGGRLLLLDHVPSTWPPIRAVQWLAERCSIPLAGEHFTRRPLPLVEAHGFEIDESARRIAGIVERLSATKR</sequence>
<reference evidence="3" key="1">
    <citation type="submission" date="2016-10" db="EMBL/GenBank/DDBJ databases">
        <authorList>
            <person name="Varghese N."/>
            <person name="Submissions S."/>
        </authorList>
    </citation>
    <scope>NUCLEOTIDE SEQUENCE [LARGE SCALE GENOMIC DNA]</scope>
    <source>
        <strain evidence="3">DSM 22965</strain>
    </source>
</reference>
<protein>
    <submittedName>
        <fullName evidence="2">Methyltransferase domain-containing protein</fullName>
    </submittedName>
</protein>
<name>A0A1H1KSA3_9MICO</name>
<gene>
    <name evidence="2" type="ORF">SAMN04489719_0039</name>
</gene>
<dbReference type="PANTHER" id="PTHR45036">
    <property type="entry name" value="METHYLTRANSFERASE LIKE 7B"/>
    <property type="match status" value="1"/>
</dbReference>
<dbReference type="Pfam" id="PF08241">
    <property type="entry name" value="Methyltransf_11"/>
    <property type="match status" value="1"/>
</dbReference>
<dbReference type="GO" id="GO:0008757">
    <property type="term" value="F:S-adenosylmethionine-dependent methyltransferase activity"/>
    <property type="evidence" value="ECO:0007669"/>
    <property type="project" value="InterPro"/>
</dbReference>
<dbReference type="PANTHER" id="PTHR45036:SF1">
    <property type="entry name" value="METHYLTRANSFERASE LIKE 7A"/>
    <property type="match status" value="1"/>
</dbReference>
<keyword evidence="2" id="KW-0808">Transferase</keyword>
<proteinExistence type="predicted"/>
<dbReference type="CDD" id="cd02440">
    <property type="entry name" value="AdoMet_MTases"/>
    <property type="match status" value="1"/>
</dbReference>
<dbReference type="InterPro" id="IPR029063">
    <property type="entry name" value="SAM-dependent_MTases_sf"/>
</dbReference>
<keyword evidence="3" id="KW-1185">Reference proteome</keyword>
<dbReference type="AlphaFoldDB" id="A0A1H1KSA3"/>
<dbReference type="EMBL" id="LT629734">
    <property type="protein sequence ID" value="SDR65228.1"/>
    <property type="molecule type" value="Genomic_DNA"/>
</dbReference>
<dbReference type="InterPro" id="IPR013216">
    <property type="entry name" value="Methyltransf_11"/>
</dbReference>
<evidence type="ECO:0000259" key="1">
    <source>
        <dbReference type="Pfam" id="PF08241"/>
    </source>
</evidence>
<dbReference type="Gene3D" id="3.40.50.150">
    <property type="entry name" value="Vaccinia Virus protein VP39"/>
    <property type="match status" value="1"/>
</dbReference>
<feature type="domain" description="Methyltransferase type 11" evidence="1">
    <location>
        <begin position="25"/>
        <end position="118"/>
    </location>
</feature>
<evidence type="ECO:0000313" key="2">
    <source>
        <dbReference type="EMBL" id="SDR65228.1"/>
    </source>
</evidence>
<dbReference type="GO" id="GO:0032259">
    <property type="term" value="P:methylation"/>
    <property type="evidence" value="ECO:0007669"/>
    <property type="project" value="UniProtKB-KW"/>
</dbReference>
<dbReference type="STRING" id="684552.SAMN04489719_0039"/>
<dbReference type="InterPro" id="IPR052356">
    <property type="entry name" value="Thiol_S-MT"/>
</dbReference>
<organism evidence="2 3">
    <name type="scientific">Agrococcus carbonis</name>
    <dbReference type="NCBI Taxonomy" id="684552"/>
    <lineage>
        <taxon>Bacteria</taxon>
        <taxon>Bacillati</taxon>
        <taxon>Actinomycetota</taxon>
        <taxon>Actinomycetes</taxon>
        <taxon>Micrococcales</taxon>
        <taxon>Microbacteriaceae</taxon>
        <taxon>Agrococcus</taxon>
    </lineage>
</organism>